<feature type="region of interest" description="Disordered" evidence="1">
    <location>
        <begin position="1"/>
        <end position="109"/>
    </location>
</feature>
<feature type="compositionally biased region" description="Basic and acidic residues" evidence="1">
    <location>
        <begin position="311"/>
        <end position="324"/>
    </location>
</feature>
<proteinExistence type="predicted"/>
<feature type="region of interest" description="Disordered" evidence="1">
    <location>
        <begin position="412"/>
        <end position="524"/>
    </location>
</feature>
<feature type="compositionally biased region" description="Basic residues" evidence="1">
    <location>
        <begin position="325"/>
        <end position="340"/>
    </location>
</feature>
<name>A0A1A7XAU2_9TELE</name>
<evidence type="ECO:0000256" key="1">
    <source>
        <dbReference type="SAM" id="MobiDB-lite"/>
    </source>
</evidence>
<feature type="region of interest" description="Disordered" evidence="1">
    <location>
        <begin position="298"/>
        <end position="353"/>
    </location>
</feature>
<feature type="compositionally biased region" description="Basic and acidic residues" evidence="1">
    <location>
        <begin position="49"/>
        <end position="63"/>
    </location>
</feature>
<feature type="compositionally biased region" description="Polar residues" evidence="1">
    <location>
        <begin position="64"/>
        <end position="83"/>
    </location>
</feature>
<feature type="compositionally biased region" description="Basic and acidic residues" evidence="1">
    <location>
        <begin position="445"/>
        <end position="469"/>
    </location>
</feature>
<feature type="region of interest" description="Disordered" evidence="1">
    <location>
        <begin position="656"/>
        <end position="677"/>
    </location>
</feature>
<reference evidence="2" key="2">
    <citation type="submission" date="2016-06" db="EMBL/GenBank/DDBJ databases">
        <title>The genome of a short-lived fish provides insights into sex chromosome evolution and the genetic control of aging.</title>
        <authorList>
            <person name="Reichwald K."/>
            <person name="Felder M."/>
            <person name="Petzold A."/>
            <person name="Koch P."/>
            <person name="Groth M."/>
            <person name="Platzer M."/>
        </authorList>
    </citation>
    <scope>NUCLEOTIDE SEQUENCE</scope>
    <source>
        <tissue evidence="2">Brain</tissue>
    </source>
</reference>
<feature type="compositionally biased region" description="Low complexity" evidence="1">
    <location>
        <begin position="96"/>
        <end position="108"/>
    </location>
</feature>
<feature type="region of interest" description="Disordered" evidence="1">
    <location>
        <begin position="190"/>
        <end position="263"/>
    </location>
</feature>
<feature type="compositionally biased region" description="Polar residues" evidence="1">
    <location>
        <begin position="216"/>
        <end position="225"/>
    </location>
</feature>
<feature type="compositionally biased region" description="Basic and acidic residues" evidence="1">
    <location>
        <begin position="481"/>
        <end position="494"/>
    </location>
</feature>
<accession>A0A1A7XAU2</accession>
<feature type="compositionally biased region" description="Low complexity" evidence="1">
    <location>
        <begin position="414"/>
        <end position="428"/>
    </location>
</feature>
<feature type="compositionally biased region" description="Polar residues" evidence="1">
    <location>
        <begin position="31"/>
        <end position="48"/>
    </location>
</feature>
<gene>
    <name evidence="2" type="primary">OLA.10708</name>
</gene>
<reference evidence="2" key="1">
    <citation type="submission" date="2016-05" db="EMBL/GenBank/DDBJ databases">
        <authorList>
            <person name="Lavstsen T."/>
            <person name="Jespersen J.S."/>
        </authorList>
    </citation>
    <scope>NUCLEOTIDE SEQUENCE</scope>
    <source>
        <tissue evidence="2">Brain</tissue>
    </source>
</reference>
<feature type="compositionally biased region" description="Basic and acidic residues" evidence="1">
    <location>
        <begin position="545"/>
        <end position="561"/>
    </location>
</feature>
<evidence type="ECO:0000313" key="2">
    <source>
        <dbReference type="EMBL" id="SBP14995.1"/>
    </source>
</evidence>
<dbReference type="EMBL" id="HADW01013595">
    <property type="protein sequence ID" value="SBP14995.1"/>
    <property type="molecule type" value="Transcribed_RNA"/>
</dbReference>
<feature type="region of interest" description="Disordered" evidence="1">
    <location>
        <begin position="545"/>
        <end position="575"/>
    </location>
</feature>
<feature type="compositionally biased region" description="Basic residues" evidence="1">
    <location>
        <begin position="495"/>
        <end position="521"/>
    </location>
</feature>
<sequence length="920" mass="104009">MMSRPLYGGQPLTVGPHSTDTQRGQAPASYLLSSASQECSDVGSSSKDWSLRCRRDSEGDTSKRFSSAVSGFSKNKSISCSQQVDDEPFIPGSAESSVSNRSVSSPPRYTAESAADILMKFGLEKDDLVELESYPEDEITPDNLPLILHQIRIQKQKRTSELHRSTSMSLKNSVDSSDILVQDELQKWSGDALPSGKQRPSGQSKKLLPKNVRKVPNSTSDSYTSPVLHPGREPTKQQQLKRKNKNAKPVGSKDSHFYPLNKTEPSHLSTLNIKKSYTAHLSHPGLLKSNKKWKTVEETNQVQHNKKILVKHGEKRQNKPESKMSKHSASSKRTSSKRSVGKGPVSTGLPPSSMVNDYVASTPRVFPHTCSLCNKECVNMQDWFSHQNNNFHIESCKLLRKRYPGWDGEIQSLQSTRRSTPSPSTSQPPHRHQNTRRVSLSRSRSPHDYHGFESRKDNSKRCSRSDSPWRRRSSGSYSRSESQDGHCGLKDLWHRSRSRSRSASPHRHRFKDGRGRSRSPHVFRDTRRSRSPWYEWSTSSDHQLHLRSQERRPSFDRREEGWSSPGRSVERPLSPKWRDERRLPRWMSNERRLFKEKPVPQQKMSSSTERLTEKMLKTSALQSVSHQSDFETVVKTLTPVLLAEIDKMKSSLFSSLSHKPRKSELNPKTRKTERKVGLSAKIKAAVPKTSSLTSSVQKKSKKLGLVQKDQGKVVGIKKTQVLKTALKKKKTRGKLLLKQLDIPAEDPSKPTCSLTVGEQIETFLDSKDLWPVDSLQSQPNTKNLLITNLPEYYDGCYTEADIADLLNVFGFKHGDDIYVIPQKRMALALMPSIGALESAISASLDGVVFRGSKLCFMALKQSIDMSPFGFYCDLMQKMHCEMTNEASTIYITNISTNETRDLREALRKIGSVRNFLPLLN</sequence>
<feature type="non-terminal residue" evidence="2">
    <location>
        <position position="920"/>
    </location>
</feature>
<dbReference type="AlphaFoldDB" id="A0A1A7XAU2"/>
<protein>
    <submittedName>
        <fullName evidence="2">Uncharacterized protein</fullName>
    </submittedName>
</protein>
<organism evidence="2">
    <name type="scientific">Iconisemion striatum</name>
    <dbReference type="NCBI Taxonomy" id="60296"/>
    <lineage>
        <taxon>Eukaryota</taxon>
        <taxon>Metazoa</taxon>
        <taxon>Chordata</taxon>
        <taxon>Craniata</taxon>
        <taxon>Vertebrata</taxon>
        <taxon>Euteleostomi</taxon>
        <taxon>Actinopterygii</taxon>
        <taxon>Neopterygii</taxon>
        <taxon>Teleostei</taxon>
        <taxon>Neoteleostei</taxon>
        <taxon>Acanthomorphata</taxon>
        <taxon>Ovalentaria</taxon>
        <taxon>Atherinomorphae</taxon>
        <taxon>Cyprinodontiformes</taxon>
        <taxon>Nothobranchiidae</taxon>
        <taxon>Iconisemion</taxon>
    </lineage>
</organism>